<dbReference type="GeneID" id="63720033"/>
<protein>
    <submittedName>
        <fullName evidence="2">Uncharacterized protein</fullName>
    </submittedName>
</protein>
<sequence length="115" mass="12551">MFEPPHAFLPPSNSAALLRGRGPAVAVALAVAVARTASPRRCSTSTITTIPSASQANIHPRRGLESTEADAISHRKSFYQPPTVHWRRRWPRPSTWLMPAAAAAVARPQRPLAWL</sequence>
<feature type="region of interest" description="Disordered" evidence="1">
    <location>
        <begin position="44"/>
        <end position="76"/>
    </location>
</feature>
<dbReference type="RefSeq" id="XP_040654779.1">
    <property type="nucleotide sequence ID" value="XM_040804675.1"/>
</dbReference>
<name>A0A151GEA4_DRECN</name>
<evidence type="ECO:0000313" key="3">
    <source>
        <dbReference type="Proteomes" id="UP000076580"/>
    </source>
</evidence>
<dbReference type="InParanoid" id="A0A151GEA4"/>
<proteinExistence type="predicted"/>
<dbReference type="Proteomes" id="UP000076580">
    <property type="component" value="Chromosome 03"/>
</dbReference>
<evidence type="ECO:0000256" key="1">
    <source>
        <dbReference type="SAM" id="MobiDB-lite"/>
    </source>
</evidence>
<keyword evidence="3" id="KW-1185">Reference proteome</keyword>
<comment type="caution">
    <text evidence="2">The sequence shown here is derived from an EMBL/GenBank/DDBJ whole genome shotgun (WGS) entry which is preliminary data.</text>
</comment>
<reference evidence="2 3" key="1">
    <citation type="journal article" date="2016" name="Sci. Rep.">
        <title>Insights into Adaptations to a Near-Obligate Nematode Endoparasitic Lifestyle from the Finished Genome of Drechmeria coniospora.</title>
        <authorList>
            <person name="Zhang L."/>
            <person name="Zhou Z."/>
            <person name="Guo Q."/>
            <person name="Fokkens L."/>
            <person name="Miskei M."/>
            <person name="Pocsi I."/>
            <person name="Zhang W."/>
            <person name="Chen M."/>
            <person name="Wang L."/>
            <person name="Sun Y."/>
            <person name="Donzelli B.G."/>
            <person name="Gibson D.M."/>
            <person name="Nelson D.R."/>
            <person name="Luo J.G."/>
            <person name="Rep M."/>
            <person name="Liu H."/>
            <person name="Yang S."/>
            <person name="Wang J."/>
            <person name="Krasnoff S.B."/>
            <person name="Xu Y."/>
            <person name="Molnar I."/>
            <person name="Lin M."/>
        </authorList>
    </citation>
    <scope>NUCLEOTIDE SEQUENCE [LARGE SCALE GENOMIC DNA]</scope>
    <source>
        <strain evidence="2 3">ARSEF 6962</strain>
    </source>
</reference>
<dbReference type="EMBL" id="LAYC01000003">
    <property type="protein sequence ID" value="KYK55427.1"/>
    <property type="molecule type" value="Genomic_DNA"/>
</dbReference>
<organism evidence="2 3">
    <name type="scientific">Drechmeria coniospora</name>
    <name type="common">Nematophagous fungus</name>
    <name type="synonym">Meria coniospora</name>
    <dbReference type="NCBI Taxonomy" id="98403"/>
    <lineage>
        <taxon>Eukaryota</taxon>
        <taxon>Fungi</taxon>
        <taxon>Dikarya</taxon>
        <taxon>Ascomycota</taxon>
        <taxon>Pezizomycotina</taxon>
        <taxon>Sordariomycetes</taxon>
        <taxon>Hypocreomycetidae</taxon>
        <taxon>Hypocreales</taxon>
        <taxon>Ophiocordycipitaceae</taxon>
        <taxon>Drechmeria</taxon>
    </lineage>
</organism>
<dbReference type="AlphaFoldDB" id="A0A151GEA4"/>
<accession>A0A151GEA4</accession>
<gene>
    <name evidence="2" type="ORF">DCS_07390</name>
</gene>
<evidence type="ECO:0000313" key="2">
    <source>
        <dbReference type="EMBL" id="KYK55427.1"/>
    </source>
</evidence>